<gene>
    <name evidence="1" type="ORF">PLEPLA_LOCUS11037</name>
</gene>
<proteinExistence type="predicted"/>
<dbReference type="AlphaFoldDB" id="A0A9N7U3K5"/>
<reference evidence="1" key="1">
    <citation type="submission" date="2020-03" db="EMBL/GenBank/DDBJ databases">
        <authorList>
            <person name="Weist P."/>
        </authorList>
    </citation>
    <scope>NUCLEOTIDE SEQUENCE</scope>
</reference>
<evidence type="ECO:0000313" key="2">
    <source>
        <dbReference type="Proteomes" id="UP001153269"/>
    </source>
</evidence>
<comment type="caution">
    <text evidence="1">The sequence shown here is derived from an EMBL/GenBank/DDBJ whole genome shotgun (WGS) entry which is preliminary data.</text>
</comment>
<evidence type="ECO:0000313" key="1">
    <source>
        <dbReference type="EMBL" id="CAB1423119.1"/>
    </source>
</evidence>
<protein>
    <submittedName>
        <fullName evidence="1">Uncharacterized protein</fullName>
    </submittedName>
</protein>
<accession>A0A9N7U3K5</accession>
<keyword evidence="2" id="KW-1185">Reference proteome</keyword>
<dbReference type="EMBL" id="CADEAL010000635">
    <property type="protein sequence ID" value="CAB1423119.1"/>
    <property type="molecule type" value="Genomic_DNA"/>
</dbReference>
<organism evidence="1 2">
    <name type="scientific">Pleuronectes platessa</name>
    <name type="common">European plaice</name>
    <dbReference type="NCBI Taxonomy" id="8262"/>
    <lineage>
        <taxon>Eukaryota</taxon>
        <taxon>Metazoa</taxon>
        <taxon>Chordata</taxon>
        <taxon>Craniata</taxon>
        <taxon>Vertebrata</taxon>
        <taxon>Euteleostomi</taxon>
        <taxon>Actinopterygii</taxon>
        <taxon>Neopterygii</taxon>
        <taxon>Teleostei</taxon>
        <taxon>Neoteleostei</taxon>
        <taxon>Acanthomorphata</taxon>
        <taxon>Carangaria</taxon>
        <taxon>Pleuronectiformes</taxon>
        <taxon>Pleuronectoidei</taxon>
        <taxon>Pleuronectidae</taxon>
        <taxon>Pleuronectes</taxon>
    </lineage>
</organism>
<name>A0A9N7U3K5_PLEPL</name>
<sequence length="150" mass="16246">MIIRLLPLFPPPAACSSSSPPLHLLHPPPTIRGITPSDDGHLKHRPVFTLSKNKSHSPSAPQLVLERPYHLARSLAVVGVRVWAHTAASGQQLRRLSHVNPEGVDTSSALVVNAAVLNGVRAEQFCTRPDNFTHMTTLTQILDSLGHRSG</sequence>
<dbReference type="Proteomes" id="UP001153269">
    <property type="component" value="Unassembled WGS sequence"/>
</dbReference>